<dbReference type="PANTHER" id="PTHR20957">
    <property type="entry name" value="RNA-BINDING PROTEIN 48"/>
    <property type="match status" value="1"/>
</dbReference>
<sequence>MRNINMSGPDHHSRQEECLSRPPYRQGRKATAVKVYTVAQESQWLLIQGVPNVGAHQELARLFGQYGDIDQCRLLSDYSADKFCETYLVKFKKIQSARYAKRKLDDWSFFGGVLHVCYAPEYESVQETREKLQDRRKVIAAKTRQYAKDGTFSSTVTNTEQNTSGVIHGRQLLLGTCSVPSVLTHSVPNVSTHSVPSVSTHSVPNVSTHSVPSVSTHSVPSVSTHSVPSVSTHSVPSVSTDSIDNESHSGDKRDKNINYEAVCDNLDSAGYHPEQFLISHQRKQNGDKIEKSKNFMTETDLEEGTQMWIPLPPKVDPHAEVKKHSWKNYEFARVPTANAPFPNDFDARLAPNSISNAFGIKNDSKDTRQEQATIEKSEAENVCGIIAIKKDQVLIKDYRKPGLPPRFIPRQMANKKTGRDKEILDEKKEEDNLTKEIKKNAFILGTPQGPVAPDPTELEREEKKEKEQEKLMNELSSSIRKRISQFSDVRLPEKKIAKPSATT</sequence>
<evidence type="ECO:0000259" key="10">
    <source>
        <dbReference type="PROSITE" id="PS50102"/>
    </source>
</evidence>
<gene>
    <name evidence="11" type="ORF">ACJMK2_024322</name>
</gene>
<dbReference type="InterPro" id="IPR039599">
    <property type="entry name" value="RBM48"/>
</dbReference>
<evidence type="ECO:0000313" key="11">
    <source>
        <dbReference type="EMBL" id="KAL3832705.1"/>
    </source>
</evidence>
<evidence type="ECO:0000313" key="12">
    <source>
        <dbReference type="Proteomes" id="UP001634394"/>
    </source>
</evidence>
<feature type="compositionally biased region" description="Basic and acidic residues" evidence="9">
    <location>
        <begin position="245"/>
        <end position="256"/>
    </location>
</feature>
<dbReference type="Proteomes" id="UP001634394">
    <property type="component" value="Unassembled WGS sequence"/>
</dbReference>
<dbReference type="Pfam" id="PF00076">
    <property type="entry name" value="RRM_1"/>
    <property type="match status" value="1"/>
</dbReference>
<evidence type="ECO:0000256" key="2">
    <source>
        <dbReference type="ARBA" id="ARBA00015189"/>
    </source>
</evidence>
<evidence type="ECO:0000256" key="5">
    <source>
        <dbReference type="ARBA" id="ARBA00022884"/>
    </source>
</evidence>
<dbReference type="Gene3D" id="3.30.70.330">
    <property type="match status" value="1"/>
</dbReference>
<dbReference type="InterPro" id="IPR034264">
    <property type="entry name" value="RBM48_RRM"/>
</dbReference>
<feature type="domain" description="RRM" evidence="10">
    <location>
        <begin position="43"/>
        <end position="121"/>
    </location>
</feature>
<evidence type="ECO:0000256" key="6">
    <source>
        <dbReference type="ARBA" id="ARBA00023187"/>
    </source>
</evidence>
<dbReference type="PROSITE" id="PS50102">
    <property type="entry name" value="RRM"/>
    <property type="match status" value="1"/>
</dbReference>
<feature type="region of interest" description="Disordered" evidence="9">
    <location>
        <begin position="190"/>
        <end position="256"/>
    </location>
</feature>
<feature type="compositionally biased region" description="Basic and acidic residues" evidence="9">
    <location>
        <begin position="9"/>
        <end position="19"/>
    </location>
</feature>
<dbReference type="PANTHER" id="PTHR20957:SF0">
    <property type="entry name" value="RNA-BINDING PROTEIN 48"/>
    <property type="match status" value="1"/>
</dbReference>
<comment type="function">
    <text evidence="7">As a component of the minor spliceosome, involved in the splicing of U12-type introns in pre-mRNAs.</text>
</comment>
<dbReference type="GO" id="GO:0006397">
    <property type="term" value="P:mRNA processing"/>
    <property type="evidence" value="ECO:0007669"/>
    <property type="project" value="UniProtKB-KW"/>
</dbReference>
<name>A0ABD3T821_SINWO</name>
<evidence type="ECO:0000256" key="3">
    <source>
        <dbReference type="ARBA" id="ARBA00022664"/>
    </source>
</evidence>
<comment type="similarity">
    <text evidence="1">Belongs to the RBM48 family.</text>
</comment>
<feature type="region of interest" description="Disordered" evidence="9">
    <location>
        <begin position="1"/>
        <end position="21"/>
    </location>
</feature>
<proteinExistence type="inferred from homology"/>
<feature type="compositionally biased region" description="Basic and acidic residues" evidence="9">
    <location>
        <begin position="457"/>
        <end position="472"/>
    </location>
</feature>
<dbReference type="AlphaFoldDB" id="A0ABD3T821"/>
<dbReference type="SUPFAM" id="SSF54928">
    <property type="entry name" value="RNA-binding domain, RBD"/>
    <property type="match status" value="1"/>
</dbReference>
<dbReference type="InterPro" id="IPR035979">
    <property type="entry name" value="RBD_domain_sf"/>
</dbReference>
<feature type="compositionally biased region" description="Low complexity" evidence="9">
    <location>
        <begin position="190"/>
        <end position="239"/>
    </location>
</feature>
<keyword evidence="3" id="KW-0507">mRNA processing</keyword>
<evidence type="ECO:0000256" key="9">
    <source>
        <dbReference type="SAM" id="MobiDB-lite"/>
    </source>
</evidence>
<dbReference type="InterPro" id="IPR000504">
    <property type="entry name" value="RRM_dom"/>
</dbReference>
<evidence type="ECO:0000256" key="8">
    <source>
        <dbReference type="PROSITE-ProRule" id="PRU00176"/>
    </source>
</evidence>
<keyword evidence="6" id="KW-0508">mRNA splicing</keyword>
<keyword evidence="5 8" id="KW-0694">RNA-binding</keyword>
<comment type="caution">
    <text evidence="11">The sequence shown here is derived from an EMBL/GenBank/DDBJ whole genome shotgun (WGS) entry which is preliminary data.</text>
</comment>
<dbReference type="GO" id="GO:0003723">
    <property type="term" value="F:RNA binding"/>
    <property type="evidence" value="ECO:0007669"/>
    <property type="project" value="UniProtKB-UniRule"/>
</dbReference>
<accession>A0ABD3T821</accession>
<dbReference type="InterPro" id="IPR012677">
    <property type="entry name" value="Nucleotide-bd_a/b_plait_sf"/>
</dbReference>
<dbReference type="GO" id="GO:0008380">
    <property type="term" value="P:RNA splicing"/>
    <property type="evidence" value="ECO:0007669"/>
    <property type="project" value="UniProtKB-KW"/>
</dbReference>
<protein>
    <recommendedName>
        <fullName evidence="2">RNA-binding protein 48</fullName>
    </recommendedName>
</protein>
<keyword evidence="4" id="KW-0747">Spliceosome</keyword>
<evidence type="ECO:0000256" key="1">
    <source>
        <dbReference type="ARBA" id="ARBA00006938"/>
    </source>
</evidence>
<evidence type="ECO:0000256" key="7">
    <source>
        <dbReference type="ARBA" id="ARBA00035004"/>
    </source>
</evidence>
<feature type="region of interest" description="Disordered" evidence="9">
    <location>
        <begin position="445"/>
        <end position="476"/>
    </location>
</feature>
<evidence type="ECO:0000256" key="4">
    <source>
        <dbReference type="ARBA" id="ARBA00022728"/>
    </source>
</evidence>
<dbReference type="EMBL" id="JBJQND010000019">
    <property type="protein sequence ID" value="KAL3832705.1"/>
    <property type="molecule type" value="Genomic_DNA"/>
</dbReference>
<dbReference type="CDD" id="cd12442">
    <property type="entry name" value="RRM_RBM48"/>
    <property type="match status" value="1"/>
</dbReference>
<dbReference type="FunFam" id="3.30.70.330:FF:000424">
    <property type="entry name" value="RNA-binding protein 48 isoform X4"/>
    <property type="match status" value="1"/>
</dbReference>
<reference evidence="11 12" key="1">
    <citation type="submission" date="2024-11" db="EMBL/GenBank/DDBJ databases">
        <title>Chromosome-level genome assembly of the freshwater bivalve Anodonta woodiana.</title>
        <authorList>
            <person name="Chen X."/>
        </authorList>
    </citation>
    <scope>NUCLEOTIDE SEQUENCE [LARGE SCALE GENOMIC DNA]</scope>
    <source>
        <strain evidence="11">MN2024</strain>
        <tissue evidence="11">Gills</tissue>
    </source>
</reference>
<keyword evidence="12" id="KW-1185">Reference proteome</keyword>
<organism evidence="11 12">
    <name type="scientific">Sinanodonta woodiana</name>
    <name type="common">Chinese pond mussel</name>
    <name type="synonym">Anodonta woodiana</name>
    <dbReference type="NCBI Taxonomy" id="1069815"/>
    <lineage>
        <taxon>Eukaryota</taxon>
        <taxon>Metazoa</taxon>
        <taxon>Spiralia</taxon>
        <taxon>Lophotrochozoa</taxon>
        <taxon>Mollusca</taxon>
        <taxon>Bivalvia</taxon>
        <taxon>Autobranchia</taxon>
        <taxon>Heteroconchia</taxon>
        <taxon>Palaeoheterodonta</taxon>
        <taxon>Unionida</taxon>
        <taxon>Unionoidea</taxon>
        <taxon>Unionidae</taxon>
        <taxon>Unioninae</taxon>
        <taxon>Sinanodonta</taxon>
    </lineage>
</organism>
<dbReference type="GO" id="GO:0005681">
    <property type="term" value="C:spliceosomal complex"/>
    <property type="evidence" value="ECO:0007669"/>
    <property type="project" value="UniProtKB-KW"/>
</dbReference>